<proteinExistence type="predicted"/>
<accession>A0A6H5GWL6</accession>
<evidence type="ECO:0000313" key="1">
    <source>
        <dbReference type="EMBL" id="CAB0008920.1"/>
    </source>
</evidence>
<protein>
    <submittedName>
        <fullName evidence="2">Uncharacterized protein</fullName>
    </submittedName>
</protein>
<evidence type="ECO:0000313" key="3">
    <source>
        <dbReference type="Proteomes" id="UP000479000"/>
    </source>
</evidence>
<name>A0A6H5GWL6_9HEMI</name>
<reference evidence="2 3" key="1">
    <citation type="submission" date="2020-02" db="EMBL/GenBank/DDBJ databases">
        <authorList>
            <person name="Ferguson B K."/>
        </authorList>
    </citation>
    <scope>NUCLEOTIDE SEQUENCE [LARGE SCALE GENOMIC DNA]</scope>
</reference>
<dbReference type="EMBL" id="CADCXU010021125">
    <property type="protein sequence ID" value="CAB0008920.1"/>
    <property type="molecule type" value="Genomic_DNA"/>
</dbReference>
<keyword evidence="3" id="KW-1185">Reference proteome</keyword>
<evidence type="ECO:0000313" key="2">
    <source>
        <dbReference type="EMBL" id="CAB0008925.1"/>
    </source>
</evidence>
<sequence length="78" mass="8888">MWLANLKTVQFHHFDVFSRYKRHQEPPDQPKVKIVEPKFSPKLETFSEHPATTTNSTLSSVTSTLAVSALKQFIATDT</sequence>
<organism evidence="2 3">
    <name type="scientific">Nesidiocoris tenuis</name>
    <dbReference type="NCBI Taxonomy" id="355587"/>
    <lineage>
        <taxon>Eukaryota</taxon>
        <taxon>Metazoa</taxon>
        <taxon>Ecdysozoa</taxon>
        <taxon>Arthropoda</taxon>
        <taxon>Hexapoda</taxon>
        <taxon>Insecta</taxon>
        <taxon>Pterygota</taxon>
        <taxon>Neoptera</taxon>
        <taxon>Paraneoptera</taxon>
        <taxon>Hemiptera</taxon>
        <taxon>Heteroptera</taxon>
        <taxon>Panheteroptera</taxon>
        <taxon>Cimicomorpha</taxon>
        <taxon>Miridae</taxon>
        <taxon>Dicyphina</taxon>
        <taxon>Nesidiocoris</taxon>
    </lineage>
</organism>
<feature type="non-terminal residue" evidence="2">
    <location>
        <position position="78"/>
    </location>
</feature>
<dbReference type="Proteomes" id="UP000479000">
    <property type="component" value="Unassembled WGS sequence"/>
</dbReference>
<dbReference type="EMBL" id="CADCXU010021136">
    <property type="protein sequence ID" value="CAB0008925.1"/>
    <property type="molecule type" value="Genomic_DNA"/>
</dbReference>
<gene>
    <name evidence="1" type="ORF">NTEN_LOCUS14126</name>
    <name evidence="2" type="ORF">NTEN_LOCUS14131</name>
</gene>
<dbReference type="AlphaFoldDB" id="A0A6H5GWL6"/>